<reference evidence="9" key="1">
    <citation type="submission" date="2020-02" db="EMBL/GenBank/DDBJ databases">
        <authorList>
            <person name="Meier V. D."/>
        </authorList>
    </citation>
    <scope>NUCLEOTIDE SEQUENCE</scope>
    <source>
        <strain evidence="9">AVDCRST_MAG18</strain>
    </source>
</reference>
<feature type="transmembrane region" description="Helical" evidence="8">
    <location>
        <begin position="190"/>
        <end position="211"/>
    </location>
</feature>
<feature type="transmembrane region" description="Helical" evidence="8">
    <location>
        <begin position="408"/>
        <end position="434"/>
    </location>
</feature>
<feature type="transmembrane region" description="Helical" evidence="8">
    <location>
        <begin position="223"/>
        <end position="245"/>
    </location>
</feature>
<evidence type="ECO:0000313" key="9">
    <source>
        <dbReference type="EMBL" id="CAA9575811.1"/>
    </source>
</evidence>
<dbReference type="Pfam" id="PF09594">
    <property type="entry name" value="GT87"/>
    <property type="match status" value="1"/>
</dbReference>
<gene>
    <name evidence="9" type="ORF">AVDCRST_MAG18-2535</name>
</gene>
<keyword evidence="4 8" id="KW-0812">Transmembrane</keyword>
<organism evidence="9">
    <name type="scientific">uncultured Thermomicrobiales bacterium</name>
    <dbReference type="NCBI Taxonomy" id="1645740"/>
    <lineage>
        <taxon>Bacteria</taxon>
        <taxon>Pseudomonadati</taxon>
        <taxon>Thermomicrobiota</taxon>
        <taxon>Thermomicrobia</taxon>
        <taxon>Thermomicrobiales</taxon>
        <taxon>environmental samples</taxon>
    </lineage>
</organism>
<evidence type="ECO:0000256" key="7">
    <source>
        <dbReference type="ARBA" id="ARBA00024033"/>
    </source>
</evidence>
<evidence type="ECO:0000256" key="8">
    <source>
        <dbReference type="SAM" id="Phobius"/>
    </source>
</evidence>
<evidence type="ECO:0000256" key="3">
    <source>
        <dbReference type="ARBA" id="ARBA00022679"/>
    </source>
</evidence>
<keyword evidence="6 8" id="KW-0472">Membrane</keyword>
<dbReference type="InterPro" id="IPR018584">
    <property type="entry name" value="GT87"/>
</dbReference>
<feature type="transmembrane region" description="Helical" evidence="8">
    <location>
        <begin position="369"/>
        <end position="388"/>
    </location>
</feature>
<sequence length="512" mass="54223">MFLAARFAWTVFGALDVFADYHAYYRAAANLRAGDDLYAEGRLLVARDSYDFWTQTDGQYVYPPALAAALLPLTLVSIGQGGAIWLLGLVLGTLAFLWLAARACGRAVGWRSFLAVVLPVAGVLPLALGVRYGLVARYPLFLAGLALSGCFAWLLVARRAGRATDLVALALAAAGFLALLLGLRDGQIDRFLLALALPGILGTLAFAWWGGRAAVWRELRRDFGALAPLALPILGGVPLLLGIQYGQSDLFLLLLTTGSLLAHRRRWDILAGIALGAAAAVKPTLALYGLFYLRKRSWTTLGAAALVGAALGLAPFAPLGGGALTDWLVISRYFGAGEYLAYPTNGALRGVLLRAFVGGPLHAPLIVSRPLAVGLWLILAGAALLAWWRAVGSGRDGERAVPEWSLTAALILFAAPLSEDIHFVGILLPLALLADRLARGAATARWRALAIVACLIFILPLVEWGERVATGTVPRLLVTAIYLGGLILVGAALATTPRGGVRRDSRFVTPDS</sequence>
<feature type="transmembrane region" description="Helical" evidence="8">
    <location>
        <begin position="113"/>
        <end position="132"/>
    </location>
</feature>
<evidence type="ECO:0000256" key="6">
    <source>
        <dbReference type="ARBA" id="ARBA00023136"/>
    </source>
</evidence>
<keyword evidence="5 8" id="KW-1133">Transmembrane helix</keyword>
<feature type="transmembrane region" description="Helical" evidence="8">
    <location>
        <begin position="476"/>
        <end position="496"/>
    </location>
</feature>
<evidence type="ECO:0000256" key="5">
    <source>
        <dbReference type="ARBA" id="ARBA00022989"/>
    </source>
</evidence>
<protein>
    <recommendedName>
        <fullName evidence="10">DUF2029 domain-containing protein</fullName>
    </recommendedName>
</protein>
<feature type="transmembrane region" description="Helical" evidence="8">
    <location>
        <begin position="163"/>
        <end position="184"/>
    </location>
</feature>
<evidence type="ECO:0000256" key="4">
    <source>
        <dbReference type="ARBA" id="ARBA00022692"/>
    </source>
</evidence>
<dbReference type="GO" id="GO:0005886">
    <property type="term" value="C:plasma membrane"/>
    <property type="evidence" value="ECO:0007669"/>
    <property type="project" value="UniProtKB-SubCell"/>
</dbReference>
<dbReference type="GO" id="GO:0016758">
    <property type="term" value="F:hexosyltransferase activity"/>
    <property type="evidence" value="ECO:0007669"/>
    <property type="project" value="InterPro"/>
</dbReference>
<dbReference type="AlphaFoldDB" id="A0A6J4VFL6"/>
<keyword evidence="2" id="KW-1003">Cell membrane</keyword>
<feature type="transmembrane region" description="Helical" evidence="8">
    <location>
        <begin position="138"/>
        <end position="156"/>
    </location>
</feature>
<dbReference type="EMBL" id="CADCWN010000195">
    <property type="protein sequence ID" value="CAA9575811.1"/>
    <property type="molecule type" value="Genomic_DNA"/>
</dbReference>
<evidence type="ECO:0008006" key="10">
    <source>
        <dbReference type="Google" id="ProtNLM"/>
    </source>
</evidence>
<evidence type="ECO:0000256" key="2">
    <source>
        <dbReference type="ARBA" id="ARBA00022475"/>
    </source>
</evidence>
<accession>A0A6J4VFL6</accession>
<comment type="subcellular location">
    <subcellularLocation>
        <location evidence="1">Cell membrane</location>
        <topology evidence="1">Multi-pass membrane protein</topology>
    </subcellularLocation>
</comment>
<proteinExistence type="inferred from homology"/>
<keyword evidence="3" id="KW-0808">Transferase</keyword>
<feature type="transmembrane region" description="Helical" evidence="8">
    <location>
        <begin position="269"/>
        <end position="291"/>
    </location>
</feature>
<feature type="transmembrane region" description="Helical" evidence="8">
    <location>
        <begin position="446"/>
        <end position="464"/>
    </location>
</feature>
<name>A0A6J4VFL6_9BACT</name>
<evidence type="ECO:0000256" key="1">
    <source>
        <dbReference type="ARBA" id="ARBA00004651"/>
    </source>
</evidence>
<comment type="similarity">
    <text evidence="7">Belongs to the glycosyltransferase 87 family.</text>
</comment>
<feature type="transmembrane region" description="Helical" evidence="8">
    <location>
        <begin position="298"/>
        <end position="319"/>
    </location>
</feature>
<feature type="transmembrane region" description="Helical" evidence="8">
    <location>
        <begin position="82"/>
        <end position="101"/>
    </location>
</feature>